<gene>
    <name evidence="1" type="ORF">WMO43_01290</name>
</gene>
<organism evidence="1 2">
    <name type="scientific">Maccoyibacter intestinihominis</name>
    <dbReference type="NCBI Taxonomy" id="3133499"/>
    <lineage>
        <taxon>Bacteria</taxon>
        <taxon>Bacillati</taxon>
        <taxon>Bacillota</taxon>
        <taxon>Clostridia</taxon>
        <taxon>Lachnospirales</taxon>
        <taxon>Lachnospiraceae</taxon>
        <taxon>Maccoyibacter</taxon>
    </lineage>
</organism>
<dbReference type="SUPFAM" id="SSF158622">
    <property type="entry name" value="YheA/YmcA-like"/>
    <property type="match status" value="1"/>
</dbReference>
<dbReference type="Gene3D" id="1.20.1500.10">
    <property type="entry name" value="YheA/YmcA-like"/>
    <property type="match status" value="1"/>
</dbReference>
<dbReference type="RefSeq" id="WP_177963751.1">
    <property type="nucleotide sequence ID" value="NZ_JBBMEX010000001.1"/>
</dbReference>
<dbReference type="Pfam" id="PF06133">
    <property type="entry name" value="Com_YlbF"/>
    <property type="match status" value="1"/>
</dbReference>
<dbReference type="EMBL" id="JBBMEX010000001">
    <property type="protein sequence ID" value="MEQ2556516.1"/>
    <property type="molecule type" value="Genomic_DNA"/>
</dbReference>
<protein>
    <submittedName>
        <fullName evidence="1">YlbF family regulator</fullName>
    </submittedName>
</protein>
<evidence type="ECO:0000313" key="2">
    <source>
        <dbReference type="Proteomes" id="UP001454489"/>
    </source>
</evidence>
<comment type="caution">
    <text evidence="1">The sequence shown here is derived from an EMBL/GenBank/DDBJ whole genome shotgun (WGS) entry which is preliminary data.</text>
</comment>
<sequence>MNTVDESLNHLIEAVRNSKEFQDYQIVKAKVEKYPEKKRSLDKYRTRMYKIQNNHGETDLYHHIDEIERESERFRQDALIDEFLTAELALCRMVQRINWTLIEELHFDMEIDMELVKEE</sequence>
<dbReference type="InterPro" id="IPR023378">
    <property type="entry name" value="YheA/YmcA-like_dom_sf"/>
</dbReference>
<dbReference type="InterPro" id="IPR010368">
    <property type="entry name" value="Com_YlbF"/>
</dbReference>
<reference evidence="1 2" key="1">
    <citation type="submission" date="2024-03" db="EMBL/GenBank/DDBJ databases">
        <title>Human intestinal bacterial collection.</title>
        <authorList>
            <person name="Pauvert C."/>
            <person name="Hitch T.C.A."/>
            <person name="Clavel T."/>
        </authorList>
    </citation>
    <scope>NUCLEOTIDE SEQUENCE [LARGE SCALE GENOMIC DNA]</scope>
    <source>
        <strain evidence="1 2">CLA-AA-H185</strain>
    </source>
</reference>
<keyword evidence="2" id="KW-1185">Reference proteome</keyword>
<dbReference type="Proteomes" id="UP001454489">
    <property type="component" value="Unassembled WGS sequence"/>
</dbReference>
<accession>A0ABV1H9Z8</accession>
<proteinExistence type="predicted"/>
<evidence type="ECO:0000313" key="1">
    <source>
        <dbReference type="EMBL" id="MEQ2556516.1"/>
    </source>
</evidence>
<name>A0ABV1H9Z8_9FIRM</name>